<name>R7T9X5_CAPTE</name>
<evidence type="ECO:0000256" key="13">
    <source>
        <dbReference type="ARBA" id="ARBA00023180"/>
    </source>
</evidence>
<dbReference type="InterPro" id="IPR018378">
    <property type="entry name" value="C-type_lectin_CS"/>
</dbReference>
<keyword evidence="8" id="KW-0677">Repeat</keyword>
<keyword evidence="6" id="KW-0812">Transmembrane</keyword>
<organism evidence="19">
    <name type="scientific">Capitella teleta</name>
    <name type="common">Polychaete worm</name>
    <dbReference type="NCBI Taxonomy" id="283909"/>
    <lineage>
        <taxon>Eukaryota</taxon>
        <taxon>Metazoa</taxon>
        <taxon>Spiralia</taxon>
        <taxon>Lophotrochozoa</taxon>
        <taxon>Annelida</taxon>
        <taxon>Polychaeta</taxon>
        <taxon>Sedentaria</taxon>
        <taxon>Scolecida</taxon>
        <taxon>Capitellidae</taxon>
        <taxon>Capitella</taxon>
    </lineage>
</organism>
<dbReference type="InterPro" id="IPR016187">
    <property type="entry name" value="CTDL_fold"/>
</dbReference>
<reference evidence="19 21" key="2">
    <citation type="journal article" date="2013" name="Nature">
        <title>Insights into bilaterian evolution from three spiralian genomes.</title>
        <authorList>
            <person name="Simakov O."/>
            <person name="Marletaz F."/>
            <person name="Cho S.J."/>
            <person name="Edsinger-Gonzales E."/>
            <person name="Havlak P."/>
            <person name="Hellsten U."/>
            <person name="Kuo D.H."/>
            <person name="Larsson T."/>
            <person name="Lv J."/>
            <person name="Arendt D."/>
            <person name="Savage R."/>
            <person name="Osoegawa K."/>
            <person name="de Jong P."/>
            <person name="Grimwood J."/>
            <person name="Chapman J.A."/>
            <person name="Shapiro H."/>
            <person name="Aerts A."/>
            <person name="Otillar R.P."/>
            <person name="Terry A.Y."/>
            <person name="Boore J.L."/>
            <person name="Grigoriev I.V."/>
            <person name="Lindberg D.R."/>
            <person name="Seaver E.C."/>
            <person name="Weisblat D.A."/>
            <person name="Putnam N.H."/>
            <person name="Rokhsar D.S."/>
        </authorList>
    </citation>
    <scope>NUCLEOTIDE SEQUENCE</scope>
    <source>
        <strain evidence="19 21">I ESC-2004</strain>
    </source>
</reference>
<dbReference type="OMA" id="CESSAFN"/>
<dbReference type="PROSITE" id="PS00010">
    <property type="entry name" value="ASX_HYDROXYL"/>
    <property type="match status" value="3"/>
</dbReference>
<dbReference type="GO" id="GO:0005576">
    <property type="term" value="C:extracellular region"/>
    <property type="evidence" value="ECO:0007669"/>
    <property type="project" value="UniProtKB-SubCell"/>
</dbReference>
<evidence type="ECO:0000256" key="9">
    <source>
        <dbReference type="ARBA" id="ARBA00022989"/>
    </source>
</evidence>
<evidence type="ECO:0000256" key="7">
    <source>
        <dbReference type="ARBA" id="ARBA00022729"/>
    </source>
</evidence>
<dbReference type="Proteomes" id="UP000014760">
    <property type="component" value="Unassembled WGS sequence"/>
</dbReference>
<keyword evidence="7 16" id="KW-0732">Signal</keyword>
<evidence type="ECO:0000256" key="2">
    <source>
        <dbReference type="ARBA" id="ARBA00004613"/>
    </source>
</evidence>
<dbReference type="InterPro" id="IPR018097">
    <property type="entry name" value="EGF_Ca-bd_CS"/>
</dbReference>
<evidence type="ECO:0000256" key="6">
    <source>
        <dbReference type="ARBA" id="ARBA00022692"/>
    </source>
</evidence>
<dbReference type="PROSITE" id="PS01186">
    <property type="entry name" value="EGF_2"/>
    <property type="match status" value="4"/>
</dbReference>
<dbReference type="EMBL" id="AMQN01014283">
    <property type="status" value="NOT_ANNOTATED_CDS"/>
    <property type="molecule type" value="Genomic_DNA"/>
</dbReference>
<dbReference type="PROSITE" id="PS50026">
    <property type="entry name" value="EGF_3"/>
    <property type="match status" value="1"/>
</dbReference>
<evidence type="ECO:0000256" key="16">
    <source>
        <dbReference type="SAM" id="SignalP"/>
    </source>
</evidence>
<dbReference type="FunFam" id="2.10.25.10:FF:000038">
    <property type="entry name" value="Fibrillin 2"/>
    <property type="match status" value="1"/>
</dbReference>
<accession>R7T9X5</accession>
<keyword evidence="10" id="KW-0472">Membrane</keyword>
<dbReference type="PANTHER" id="PTHR47333:SF4">
    <property type="entry name" value="EGF-LIKE DOMAIN-CONTAINING PROTEIN"/>
    <property type="match status" value="1"/>
</dbReference>
<feature type="chain" id="PRO_5008786792" evidence="16">
    <location>
        <begin position="22"/>
        <end position="789"/>
    </location>
</feature>
<dbReference type="SMART" id="SM00181">
    <property type="entry name" value="EGF"/>
    <property type="match status" value="9"/>
</dbReference>
<evidence type="ECO:0000256" key="11">
    <source>
        <dbReference type="ARBA" id="ARBA00023157"/>
    </source>
</evidence>
<evidence type="ECO:0000259" key="18">
    <source>
        <dbReference type="PROSITE" id="PS50041"/>
    </source>
</evidence>
<evidence type="ECO:0000313" key="19">
    <source>
        <dbReference type="EMBL" id="ELT90558.1"/>
    </source>
</evidence>
<dbReference type="SMART" id="SM00179">
    <property type="entry name" value="EGF_CA"/>
    <property type="match status" value="9"/>
</dbReference>
<dbReference type="Pfam" id="PF14670">
    <property type="entry name" value="FXa_inhibition"/>
    <property type="match status" value="5"/>
</dbReference>
<dbReference type="Pfam" id="PF12662">
    <property type="entry name" value="cEGF"/>
    <property type="match status" value="2"/>
</dbReference>
<feature type="compositionally biased region" description="Low complexity" evidence="15">
    <location>
        <begin position="196"/>
        <end position="219"/>
    </location>
</feature>
<dbReference type="InterPro" id="IPR016186">
    <property type="entry name" value="C-type_lectin-like/link_sf"/>
</dbReference>
<dbReference type="SUPFAM" id="SSF56436">
    <property type="entry name" value="C-type lectin-like"/>
    <property type="match status" value="1"/>
</dbReference>
<dbReference type="GO" id="GO:0006897">
    <property type="term" value="P:endocytosis"/>
    <property type="evidence" value="ECO:0007669"/>
    <property type="project" value="UniProtKB-KW"/>
</dbReference>
<dbReference type="SUPFAM" id="SSF57196">
    <property type="entry name" value="EGF/Laminin"/>
    <property type="match status" value="3"/>
</dbReference>
<evidence type="ECO:0000313" key="21">
    <source>
        <dbReference type="Proteomes" id="UP000014760"/>
    </source>
</evidence>
<keyword evidence="21" id="KW-1185">Reference proteome</keyword>
<keyword evidence="4 14" id="KW-0245">EGF-like domain</keyword>
<reference evidence="20" key="3">
    <citation type="submission" date="2015-06" db="UniProtKB">
        <authorList>
            <consortium name="EnsemblMetazoa"/>
        </authorList>
    </citation>
    <scope>IDENTIFICATION</scope>
</reference>
<dbReference type="SMART" id="SM00034">
    <property type="entry name" value="CLECT"/>
    <property type="match status" value="1"/>
</dbReference>
<keyword evidence="13" id="KW-0325">Glycoprotein</keyword>
<dbReference type="FunFam" id="2.10.25.10:FF:000009">
    <property type="entry name" value="Low-density lipoprotein receptor isoform 1"/>
    <property type="match status" value="2"/>
</dbReference>
<dbReference type="AlphaFoldDB" id="R7T9X5"/>
<dbReference type="HOGENOM" id="CLU_355749_0_0_1"/>
<feature type="domain" description="C-type lectin" evidence="18">
    <location>
        <begin position="655"/>
        <end position="783"/>
    </location>
</feature>
<evidence type="ECO:0000256" key="12">
    <source>
        <dbReference type="ARBA" id="ARBA00023170"/>
    </source>
</evidence>
<dbReference type="InterPro" id="IPR052080">
    <property type="entry name" value="vWF_C/EGF_Fibrillin"/>
</dbReference>
<evidence type="ECO:0000256" key="4">
    <source>
        <dbReference type="ARBA" id="ARBA00022536"/>
    </source>
</evidence>
<feature type="region of interest" description="Disordered" evidence="15">
    <location>
        <begin position="195"/>
        <end position="219"/>
    </location>
</feature>
<dbReference type="InterPro" id="IPR000152">
    <property type="entry name" value="EGF-type_Asp/Asn_hydroxyl_site"/>
</dbReference>
<dbReference type="GO" id="GO:0016020">
    <property type="term" value="C:membrane"/>
    <property type="evidence" value="ECO:0007669"/>
    <property type="project" value="UniProtKB-SubCell"/>
</dbReference>
<dbReference type="EnsemblMetazoa" id="CapteT226504">
    <property type="protein sequence ID" value="CapteP226504"/>
    <property type="gene ID" value="CapteG226504"/>
</dbReference>
<keyword evidence="5" id="KW-0254">Endocytosis</keyword>
<dbReference type="PANTHER" id="PTHR47333">
    <property type="entry name" value="VON WILLEBRAND FACTOR C AND EGF DOMAIN-CONTAINING PROTEIN"/>
    <property type="match status" value="1"/>
</dbReference>
<sequence>MTGTEHKVCLLLLMMSTVATGTFFRVPSRPASVRTSSKLSCHDCAGHSDCETLLKHNWTGKCSTEQKCFIRQDPNGIVYRGCADTEKWPKLRFDYNGCGWQRYGWWDNVPVLWCFCDVDLCNTNISGVSAYYGTTIPRVPITGDPIKTEWRIIKGELPKAPHPTPATVVSSRAPAPSGISWDVIEAYLQKMKHKTSTTPPTTTTMPPQEIPTSTSTTMAPTTLPSKHYYPKGTYGIPVLPIPFPWVPPHYHLFPKPTAETSTLSPDKGDLVQDLITCDDKGCSQVCSMLNGGAICGCHPGFTLLSDGLTCSDTDECTRSDLHGCSDLCHNTLGSYTCACPPGLTLSANGRTCYDENECLVDNAGCGHFCTNTVDGYKCGCYEGYKLNVDAHSCDDVNECLVKRGGCNQTCTNTQGSYSCHCTVGYELDADKHKCLDLNECKVNNGGCEQRCHNILGSFRCSCTFGFSLNADRRSCDSVDHCGLNNGGCDHFCEDRLDGPVCSCRTGFQVAADGKKCYDQNECAISNGGCSHLCDNTVGSYSCRCRDGYLLNTDLKSCYDRNECSLNGHGCDHGCVNVDGSYKCSCRDGYKLDTADLRSCIDVDECAAESQHGCSDGCTNTEGSYVCSCKDDFLFKLDADGKTCIEQCPPDFILTSWGSCYKVFSDDHEARSVQDAKQHCQTYHTVADLVSVDTVQEKEFLAGLLATEGEMLDKWQGWWTSGFFDEGKEVFTWRDGRLIPFDSELWGFLKEPYEDTCVWLLQPFYFDFLWGNYYCSSRSGFVCEINISEL</sequence>
<evidence type="ECO:0000256" key="8">
    <source>
        <dbReference type="ARBA" id="ARBA00022737"/>
    </source>
</evidence>
<dbReference type="FunFam" id="2.10.25.10:FF:000005">
    <property type="entry name" value="Fibrillin 2"/>
    <property type="match status" value="1"/>
</dbReference>
<feature type="domain" description="EGF-like" evidence="17">
    <location>
        <begin position="559"/>
        <end position="595"/>
    </location>
</feature>
<dbReference type="PROSITE" id="PS01187">
    <property type="entry name" value="EGF_CA"/>
    <property type="match status" value="3"/>
</dbReference>
<dbReference type="EMBL" id="KB310854">
    <property type="protein sequence ID" value="ELT90558.1"/>
    <property type="molecule type" value="Genomic_DNA"/>
</dbReference>
<dbReference type="Gene3D" id="3.10.100.10">
    <property type="entry name" value="Mannose-Binding Protein A, subunit A"/>
    <property type="match status" value="1"/>
</dbReference>
<comment type="subcellular location">
    <subcellularLocation>
        <location evidence="1">Membrane</location>
        <topology evidence="1">Single-pass type I membrane protein</topology>
    </subcellularLocation>
    <subcellularLocation>
        <location evidence="2">Secreted</location>
    </subcellularLocation>
</comment>
<dbReference type="PROSITE" id="PS00615">
    <property type="entry name" value="C_TYPE_LECTIN_1"/>
    <property type="match status" value="1"/>
</dbReference>
<dbReference type="InterPro" id="IPR001304">
    <property type="entry name" value="C-type_lectin-like"/>
</dbReference>
<feature type="signal peptide" evidence="16">
    <location>
        <begin position="1"/>
        <end position="21"/>
    </location>
</feature>
<dbReference type="OrthoDB" id="10045365at2759"/>
<dbReference type="InterPro" id="IPR026823">
    <property type="entry name" value="cEGF"/>
</dbReference>
<dbReference type="STRING" id="283909.R7T9X5"/>
<dbReference type="SUPFAM" id="SSF57184">
    <property type="entry name" value="Growth factor receptor domain"/>
    <property type="match status" value="2"/>
</dbReference>
<dbReference type="InterPro" id="IPR000742">
    <property type="entry name" value="EGF"/>
</dbReference>
<dbReference type="PROSITE" id="PS50041">
    <property type="entry name" value="C_TYPE_LECTIN_2"/>
    <property type="match status" value="1"/>
</dbReference>
<evidence type="ECO:0000256" key="15">
    <source>
        <dbReference type="SAM" id="MobiDB-lite"/>
    </source>
</evidence>
<reference evidence="21" key="1">
    <citation type="submission" date="2012-12" db="EMBL/GenBank/DDBJ databases">
        <authorList>
            <person name="Hellsten U."/>
            <person name="Grimwood J."/>
            <person name="Chapman J.A."/>
            <person name="Shapiro H."/>
            <person name="Aerts A."/>
            <person name="Otillar R.P."/>
            <person name="Terry A.Y."/>
            <person name="Boore J.L."/>
            <person name="Simakov O."/>
            <person name="Marletaz F."/>
            <person name="Cho S.-J."/>
            <person name="Edsinger-Gonzales E."/>
            <person name="Havlak P."/>
            <person name="Kuo D.-H."/>
            <person name="Larsson T."/>
            <person name="Lv J."/>
            <person name="Arendt D."/>
            <person name="Savage R."/>
            <person name="Osoegawa K."/>
            <person name="de Jong P."/>
            <person name="Lindberg D.R."/>
            <person name="Seaver E.C."/>
            <person name="Weisblat D.A."/>
            <person name="Putnam N.H."/>
            <person name="Grigoriev I.V."/>
            <person name="Rokhsar D.S."/>
        </authorList>
    </citation>
    <scope>NUCLEOTIDE SEQUENCE</scope>
    <source>
        <strain evidence="21">I ESC-2004</strain>
    </source>
</reference>
<evidence type="ECO:0000313" key="20">
    <source>
        <dbReference type="EnsemblMetazoa" id="CapteP226504"/>
    </source>
</evidence>
<dbReference type="InterPro" id="IPR009030">
    <property type="entry name" value="Growth_fac_rcpt_cys_sf"/>
</dbReference>
<dbReference type="Gene3D" id="2.10.25.10">
    <property type="entry name" value="Laminin"/>
    <property type="match status" value="9"/>
</dbReference>
<keyword evidence="12" id="KW-0675">Receptor</keyword>
<evidence type="ECO:0000256" key="3">
    <source>
        <dbReference type="ARBA" id="ARBA00022525"/>
    </source>
</evidence>
<evidence type="ECO:0000259" key="17">
    <source>
        <dbReference type="PROSITE" id="PS50026"/>
    </source>
</evidence>
<keyword evidence="9" id="KW-1133">Transmembrane helix</keyword>
<evidence type="ECO:0000256" key="5">
    <source>
        <dbReference type="ARBA" id="ARBA00022583"/>
    </source>
</evidence>
<dbReference type="CDD" id="cd00037">
    <property type="entry name" value="CLECT"/>
    <property type="match status" value="1"/>
</dbReference>
<protein>
    <submittedName>
        <fullName evidence="19 20">Uncharacterized protein</fullName>
    </submittedName>
</protein>
<dbReference type="FunFam" id="2.10.25.10:FF:000240">
    <property type="entry name" value="Vitamin K-dependent protein S"/>
    <property type="match status" value="1"/>
</dbReference>
<dbReference type="GO" id="GO:0005509">
    <property type="term" value="F:calcium ion binding"/>
    <property type="evidence" value="ECO:0007669"/>
    <property type="project" value="InterPro"/>
</dbReference>
<evidence type="ECO:0000256" key="10">
    <source>
        <dbReference type="ARBA" id="ARBA00023136"/>
    </source>
</evidence>
<keyword evidence="11" id="KW-1015">Disulfide bond</keyword>
<keyword evidence="3" id="KW-0964">Secreted</keyword>
<comment type="caution">
    <text evidence="14">Lacks conserved residue(s) required for the propagation of feature annotation.</text>
</comment>
<dbReference type="InterPro" id="IPR001881">
    <property type="entry name" value="EGF-like_Ca-bd_dom"/>
</dbReference>
<gene>
    <name evidence="19" type="ORF">CAPTEDRAFT_226504</name>
</gene>
<proteinExistence type="predicted"/>
<evidence type="ECO:0000256" key="1">
    <source>
        <dbReference type="ARBA" id="ARBA00004479"/>
    </source>
</evidence>
<evidence type="ECO:0000256" key="14">
    <source>
        <dbReference type="PROSITE-ProRule" id="PRU00076"/>
    </source>
</evidence>